<organism evidence="2 3">
    <name type="scientific">Siphonobacter aquaeclarae</name>
    <dbReference type="NCBI Taxonomy" id="563176"/>
    <lineage>
        <taxon>Bacteria</taxon>
        <taxon>Pseudomonadati</taxon>
        <taxon>Bacteroidota</taxon>
        <taxon>Cytophagia</taxon>
        <taxon>Cytophagales</taxon>
        <taxon>Cytophagaceae</taxon>
        <taxon>Siphonobacter</taxon>
    </lineage>
</organism>
<name>A0A1G9Q4Y0_9BACT</name>
<keyword evidence="3" id="KW-1185">Reference proteome</keyword>
<dbReference type="STRING" id="563176.SAMN04488090_2469"/>
<dbReference type="Proteomes" id="UP000198901">
    <property type="component" value="Unassembled WGS sequence"/>
</dbReference>
<dbReference type="InterPro" id="IPR050508">
    <property type="entry name" value="Methyltransf_Superfamily"/>
</dbReference>
<dbReference type="PANTHER" id="PTHR42912:SF80">
    <property type="entry name" value="METHYLTRANSFERASE DOMAIN-CONTAINING PROTEIN"/>
    <property type="match status" value="1"/>
</dbReference>
<dbReference type="InterPro" id="IPR013216">
    <property type="entry name" value="Methyltransf_11"/>
</dbReference>
<dbReference type="CDD" id="cd02440">
    <property type="entry name" value="AdoMet_MTases"/>
    <property type="match status" value="1"/>
</dbReference>
<dbReference type="GO" id="GO:0032259">
    <property type="term" value="P:methylation"/>
    <property type="evidence" value="ECO:0007669"/>
    <property type="project" value="UniProtKB-KW"/>
</dbReference>
<dbReference type="InterPro" id="IPR029063">
    <property type="entry name" value="SAM-dependent_MTases_sf"/>
</dbReference>
<dbReference type="PANTHER" id="PTHR42912">
    <property type="entry name" value="METHYLTRANSFERASE"/>
    <property type="match status" value="1"/>
</dbReference>
<dbReference type="SUPFAM" id="SSF53335">
    <property type="entry name" value="S-adenosyl-L-methionine-dependent methyltransferases"/>
    <property type="match status" value="1"/>
</dbReference>
<evidence type="ECO:0000259" key="1">
    <source>
        <dbReference type="Pfam" id="PF08241"/>
    </source>
</evidence>
<dbReference type="Gene3D" id="3.40.50.150">
    <property type="entry name" value="Vaccinia Virus protein VP39"/>
    <property type="match status" value="1"/>
</dbReference>
<dbReference type="RefSeq" id="WP_176785530.1">
    <property type="nucleotide sequence ID" value="NZ_FNGS01000004.1"/>
</dbReference>
<dbReference type="EMBL" id="FNGS01000004">
    <property type="protein sequence ID" value="SDM06068.1"/>
    <property type="molecule type" value="Genomic_DNA"/>
</dbReference>
<dbReference type="GO" id="GO:0008757">
    <property type="term" value="F:S-adenosylmethionine-dependent methyltransferase activity"/>
    <property type="evidence" value="ECO:0007669"/>
    <property type="project" value="InterPro"/>
</dbReference>
<protein>
    <submittedName>
        <fullName evidence="2">Methyltransferase domain-containing protein</fullName>
    </submittedName>
</protein>
<gene>
    <name evidence="2" type="ORF">SAMN04488090_2469</name>
</gene>
<evidence type="ECO:0000313" key="2">
    <source>
        <dbReference type="EMBL" id="SDM06068.1"/>
    </source>
</evidence>
<dbReference type="Pfam" id="PF08241">
    <property type="entry name" value="Methyltransf_11"/>
    <property type="match status" value="1"/>
</dbReference>
<proteinExistence type="predicted"/>
<accession>A0A1G9Q4Y0</accession>
<evidence type="ECO:0000313" key="3">
    <source>
        <dbReference type="Proteomes" id="UP000198901"/>
    </source>
</evidence>
<feature type="domain" description="Methyltransferase type 11" evidence="1">
    <location>
        <begin position="48"/>
        <end position="136"/>
    </location>
</feature>
<keyword evidence="2" id="KW-0489">Methyltransferase</keyword>
<dbReference type="AlphaFoldDB" id="A0A1G9Q4Y0"/>
<sequence>MAQRPVPFVPALGYAVLTPLYDWAVRLGTPEQRIRSWLRNQVGPASLLDFGCGTGAFLSLFPTEQAEGIDADPHMVGVCRKKHLRVHLAQTTTLPFPDGHFSAVTSTWVFQHFGEEEARHYFREVRRVLAADGCFWLGDWGPPLTPAQRLMTRVTRAVDRTQNGFGPAGLWPGWLKESGFAEVTVAWIQPTLLGTFYAWRCLPEAQKDMIGAGS</sequence>
<keyword evidence="2" id="KW-0808">Transferase</keyword>
<reference evidence="2 3" key="1">
    <citation type="submission" date="2016-10" db="EMBL/GenBank/DDBJ databases">
        <authorList>
            <person name="de Groot N.N."/>
        </authorList>
    </citation>
    <scope>NUCLEOTIDE SEQUENCE [LARGE SCALE GENOMIC DNA]</scope>
    <source>
        <strain evidence="2 3">DSM 21668</strain>
    </source>
</reference>